<name>F2GAI1_ALTMD</name>
<evidence type="ECO:0000256" key="6">
    <source>
        <dbReference type="ARBA" id="ARBA00023180"/>
    </source>
</evidence>
<dbReference type="PANTHER" id="PTHR12812">
    <property type="entry name" value="HEPARAN SULFATE 6-O-SULFOTRANSFERASE 3"/>
    <property type="match status" value="1"/>
</dbReference>
<dbReference type="EMBL" id="CP001103">
    <property type="protein sequence ID" value="AEA98915.1"/>
    <property type="molecule type" value="Genomic_DNA"/>
</dbReference>
<keyword evidence="2" id="KW-0808">Transferase</keyword>
<keyword evidence="6" id="KW-0325">Glycoprotein</keyword>
<keyword evidence="8" id="KW-1185">Reference proteome</keyword>
<evidence type="ECO:0000313" key="7">
    <source>
        <dbReference type="EMBL" id="AEA98915.1"/>
    </source>
</evidence>
<dbReference type="KEGG" id="amc:MADE_1013905"/>
<comment type="subcellular location">
    <subcellularLocation>
        <location evidence="1">Membrane</location>
        <topology evidence="1">Single-pass membrane protein</topology>
    </subcellularLocation>
</comment>
<sequence>MKNDFPLFFIHIPKTAGSSFRVAAEQYFGSDATYYDYGQGNQETHPDIIKYEYELKDRYLAAQSFKQNAKFLSGHVIYPKYAPFFNTKSVVTFVRNPAQQVRSHYEHFSRLHGYRGSFESFIKESRFANMQSKALSGIWNDAIGFIGITERYRESLELFNFYYNTDIKELDINKNASKSSSEYILSEDELSLIKQENAQDFKLYEYALRRFDLHQSLFKKELPIVRYGELHIAPKDNGKLFNIWACCFENEEALTADVMLDGDIVDEIRISDYRPVAAERNIHRSGFIGKTYRYPSSFRTGQSVKVVEQKTQVVLFEGTVG</sequence>
<dbReference type="GO" id="GO:0017095">
    <property type="term" value="F:heparan sulfate 6-sulfotransferase activity"/>
    <property type="evidence" value="ECO:0007669"/>
    <property type="project" value="TreeGrafter"/>
</dbReference>
<keyword evidence="3" id="KW-0812">Transmembrane</keyword>
<dbReference type="SUPFAM" id="SSF52540">
    <property type="entry name" value="P-loop containing nucleoside triphosphate hydrolases"/>
    <property type="match status" value="1"/>
</dbReference>
<dbReference type="InterPro" id="IPR010635">
    <property type="entry name" value="Heparan_SO4-6-sulfoTrfase"/>
</dbReference>
<evidence type="ECO:0000313" key="8">
    <source>
        <dbReference type="Proteomes" id="UP000001870"/>
    </source>
</evidence>
<evidence type="ECO:0000256" key="5">
    <source>
        <dbReference type="ARBA" id="ARBA00023136"/>
    </source>
</evidence>
<reference evidence="7 8" key="2">
    <citation type="journal article" date="2015" name="Antonie Van Leeuwenhoek">
        <title>Ecophysiological diversity of a novel member of the genus Alteromonas, and description of Alteromonas mediterranea sp. nov.</title>
        <authorList>
            <person name="Ivanova E.P."/>
            <person name="Lopez-Perez M."/>
            <person name="Zabalos M."/>
            <person name="Nguyen S.H."/>
            <person name="Webb H.K."/>
            <person name="Ryan J."/>
            <person name="Lagutin K."/>
            <person name="Vyssotski M."/>
            <person name="Crawford R.J."/>
            <person name="Rodriguez-Valera F."/>
        </authorList>
    </citation>
    <scope>NUCLEOTIDE SEQUENCE [LARGE SCALE GENOMIC DNA]</scope>
    <source>
        <strain evidence="8">DSM 17117 / CIP 110805 / LMG 28347 / Deep ecotype</strain>
    </source>
</reference>
<evidence type="ECO:0000256" key="3">
    <source>
        <dbReference type="ARBA" id="ARBA00022692"/>
    </source>
</evidence>
<dbReference type="Proteomes" id="UP000001870">
    <property type="component" value="Chromosome"/>
</dbReference>
<dbReference type="PANTHER" id="PTHR12812:SF0">
    <property type="entry name" value="HEPARAN-SULFATE 6-O-SULFOTRANSFERASE"/>
    <property type="match status" value="1"/>
</dbReference>
<organism evidence="7 8">
    <name type="scientific">Alteromonas mediterranea (strain DSM 17117 / CIP 110805 / LMG 28347 / Deep ecotype)</name>
    <dbReference type="NCBI Taxonomy" id="1774373"/>
    <lineage>
        <taxon>Bacteria</taxon>
        <taxon>Pseudomonadati</taxon>
        <taxon>Pseudomonadota</taxon>
        <taxon>Gammaproteobacteria</taxon>
        <taxon>Alteromonadales</taxon>
        <taxon>Alteromonadaceae</taxon>
        <taxon>Alteromonas/Salinimonas group</taxon>
        <taxon>Alteromonas</taxon>
    </lineage>
</organism>
<reference evidence="7 8" key="1">
    <citation type="journal article" date="2008" name="ISME J.">
        <title>Comparative genomics of two ecotypes of the marine planktonic copiotroph Alteromonas macleodii suggests alternative lifestyles associated with different kinds of particulate organic matter.</title>
        <authorList>
            <person name="Ivars-Martinez E."/>
            <person name="Martin-Cuadrado A.B."/>
            <person name="D'Auria G."/>
            <person name="Mira A."/>
            <person name="Ferriera S."/>
            <person name="Johnson J."/>
            <person name="Friedman R."/>
            <person name="Rodriguez-Valera F."/>
        </authorList>
    </citation>
    <scope>NUCLEOTIDE SEQUENCE [LARGE SCALE GENOMIC DNA]</scope>
    <source>
        <strain evidence="8">DSM 17117 / CIP 110805 / LMG 28347 / Deep ecotype</strain>
    </source>
</reference>
<dbReference type="AlphaFoldDB" id="F2GAI1"/>
<protein>
    <recommendedName>
        <fullName evidence="9">Sulfotransferase family protein</fullName>
    </recommendedName>
</protein>
<dbReference type="RefSeq" id="WP_012519207.1">
    <property type="nucleotide sequence ID" value="NC_011138.3"/>
</dbReference>
<evidence type="ECO:0008006" key="9">
    <source>
        <dbReference type="Google" id="ProtNLM"/>
    </source>
</evidence>
<gene>
    <name evidence="7" type="ordered locus">MADE_1013905</name>
</gene>
<keyword evidence="4" id="KW-1133">Transmembrane helix</keyword>
<accession>F2GAI1</accession>
<evidence type="ECO:0000256" key="1">
    <source>
        <dbReference type="ARBA" id="ARBA00004167"/>
    </source>
</evidence>
<keyword evidence="5" id="KW-0472">Membrane</keyword>
<proteinExistence type="predicted"/>
<evidence type="ECO:0000256" key="2">
    <source>
        <dbReference type="ARBA" id="ARBA00022679"/>
    </source>
</evidence>
<dbReference type="GO" id="GO:0016020">
    <property type="term" value="C:membrane"/>
    <property type="evidence" value="ECO:0007669"/>
    <property type="project" value="UniProtKB-SubCell"/>
</dbReference>
<dbReference type="InterPro" id="IPR027417">
    <property type="entry name" value="P-loop_NTPase"/>
</dbReference>
<dbReference type="Gene3D" id="3.40.50.300">
    <property type="entry name" value="P-loop containing nucleotide triphosphate hydrolases"/>
    <property type="match status" value="1"/>
</dbReference>
<evidence type="ECO:0000256" key="4">
    <source>
        <dbReference type="ARBA" id="ARBA00022989"/>
    </source>
</evidence>
<dbReference type="HOGENOM" id="CLU_054547_1_0_6"/>